<evidence type="ECO:0000256" key="2">
    <source>
        <dbReference type="SAM" id="SignalP"/>
    </source>
</evidence>
<accession>A0ABQ6IYW0</accession>
<evidence type="ECO:0000313" key="4">
    <source>
        <dbReference type="Proteomes" id="UP001157046"/>
    </source>
</evidence>
<keyword evidence="4" id="KW-1185">Reference proteome</keyword>
<feature type="signal peptide" evidence="2">
    <location>
        <begin position="1"/>
        <end position="25"/>
    </location>
</feature>
<proteinExistence type="predicted"/>
<keyword evidence="2" id="KW-0732">Signal</keyword>
<feature type="chain" id="PRO_5045362188" evidence="2">
    <location>
        <begin position="26"/>
        <end position="163"/>
    </location>
</feature>
<evidence type="ECO:0000256" key="1">
    <source>
        <dbReference type="SAM" id="MobiDB-lite"/>
    </source>
</evidence>
<organism evidence="3 4">
    <name type="scientific">Shewanella glacialipiscicola</name>
    <dbReference type="NCBI Taxonomy" id="614069"/>
    <lineage>
        <taxon>Bacteria</taxon>
        <taxon>Pseudomonadati</taxon>
        <taxon>Pseudomonadota</taxon>
        <taxon>Gammaproteobacteria</taxon>
        <taxon>Alteromonadales</taxon>
        <taxon>Shewanellaceae</taxon>
        <taxon>Shewanella</taxon>
    </lineage>
</organism>
<protein>
    <submittedName>
        <fullName evidence="3">Uncharacterized protein</fullName>
    </submittedName>
</protein>
<dbReference type="Proteomes" id="UP001157046">
    <property type="component" value="Unassembled WGS sequence"/>
</dbReference>
<name>A0ABQ6IYW0_9GAMM</name>
<gene>
    <name evidence="3" type="ORF">GCM10025855_05300</name>
</gene>
<comment type="caution">
    <text evidence="3">The sequence shown here is derived from an EMBL/GenBank/DDBJ whole genome shotgun (WGS) entry which is preliminary data.</text>
</comment>
<feature type="region of interest" description="Disordered" evidence="1">
    <location>
        <begin position="144"/>
        <end position="163"/>
    </location>
</feature>
<dbReference type="EMBL" id="BSUY01000001">
    <property type="protein sequence ID" value="GMA80997.1"/>
    <property type="molecule type" value="Genomic_DNA"/>
</dbReference>
<evidence type="ECO:0000313" key="3">
    <source>
        <dbReference type="EMBL" id="GMA80997.1"/>
    </source>
</evidence>
<sequence>MPTHYFTVSLCAISVSLACSNNAFADDLYSQLLELNKLNSTFHSSQSSLALEQLTPLTVLPADLSGNPASISMRSTSQGIAVLQDRVYFSPAPYAAPQLQLLPNLLQQQSVNATPMANMAVGGQGAFGVVSYQTLQVAEQAEHSKTTLEGNTDSDYSVDVNWG</sequence>
<reference evidence="4" key="1">
    <citation type="journal article" date="2019" name="Int. J. Syst. Evol. Microbiol.">
        <title>The Global Catalogue of Microorganisms (GCM) 10K type strain sequencing project: providing services to taxonomists for standard genome sequencing and annotation.</title>
        <authorList>
            <consortium name="The Broad Institute Genomics Platform"/>
            <consortium name="The Broad Institute Genome Sequencing Center for Infectious Disease"/>
            <person name="Wu L."/>
            <person name="Ma J."/>
        </authorList>
    </citation>
    <scope>NUCLEOTIDE SEQUENCE [LARGE SCALE GENOMIC DNA]</scope>
    <source>
        <strain evidence="4">NBRC 102030</strain>
    </source>
</reference>